<organism evidence="2 3">
    <name type="scientific">Heliophilum fasciatum</name>
    <dbReference type="NCBI Taxonomy" id="35700"/>
    <lineage>
        <taxon>Bacteria</taxon>
        <taxon>Bacillati</taxon>
        <taxon>Bacillota</taxon>
        <taxon>Clostridia</taxon>
        <taxon>Eubacteriales</taxon>
        <taxon>Heliobacteriaceae</taxon>
        <taxon>Heliophilum</taxon>
    </lineage>
</organism>
<dbReference type="InterPro" id="IPR014238">
    <property type="entry name" value="Spore_YlmC/YmxH"/>
</dbReference>
<dbReference type="InterPro" id="IPR011033">
    <property type="entry name" value="PRC_barrel-like_sf"/>
</dbReference>
<evidence type="ECO:0000313" key="2">
    <source>
        <dbReference type="EMBL" id="TCP64545.1"/>
    </source>
</evidence>
<dbReference type="Pfam" id="PF05239">
    <property type="entry name" value="PRC"/>
    <property type="match status" value="1"/>
</dbReference>
<dbReference type="NCBIfam" id="TIGR02888">
    <property type="entry name" value="spore_YlmC_YmxH"/>
    <property type="match status" value="1"/>
</dbReference>
<dbReference type="SUPFAM" id="SSF50346">
    <property type="entry name" value="PRC-barrel domain"/>
    <property type="match status" value="1"/>
</dbReference>
<dbReference type="EMBL" id="SLXT01000009">
    <property type="protein sequence ID" value="TCP64545.1"/>
    <property type="molecule type" value="Genomic_DNA"/>
</dbReference>
<evidence type="ECO:0000259" key="1">
    <source>
        <dbReference type="Pfam" id="PF05239"/>
    </source>
</evidence>
<dbReference type="Gene3D" id="2.30.30.240">
    <property type="entry name" value="PRC-barrel domain"/>
    <property type="match status" value="1"/>
</dbReference>
<feature type="domain" description="PRC-barrel" evidence="1">
    <location>
        <begin position="1"/>
        <end position="78"/>
    </location>
</feature>
<dbReference type="InterPro" id="IPR027275">
    <property type="entry name" value="PRC-brl_dom"/>
</dbReference>
<evidence type="ECO:0000313" key="3">
    <source>
        <dbReference type="Proteomes" id="UP000294813"/>
    </source>
</evidence>
<dbReference type="PANTHER" id="PTHR40061:SF1">
    <property type="entry name" value="SPORULATION PROTEIN YLMC-RELATED"/>
    <property type="match status" value="1"/>
</dbReference>
<dbReference type="OrthoDB" id="6024937at2"/>
<accession>A0A4R2RZL8</accession>
<proteinExistence type="predicted"/>
<sequence>MRLSDLVGKEVVNILTGARLGTVGEVDLIIDEVSGEIDAIMLPPRSGVVGFWSDRQPLLIPWDAIVKIGSEVVIVELDETFPNYKRYPY</sequence>
<dbReference type="RefSeq" id="WP_131919013.1">
    <property type="nucleotide sequence ID" value="NZ_JAOQNU010000009.1"/>
</dbReference>
<dbReference type="PANTHER" id="PTHR40061">
    <property type="entry name" value="SPORULATION PROTEIN YLMC-RELATED"/>
    <property type="match status" value="1"/>
</dbReference>
<keyword evidence="3" id="KW-1185">Reference proteome</keyword>
<dbReference type="Proteomes" id="UP000294813">
    <property type="component" value="Unassembled WGS sequence"/>
</dbReference>
<dbReference type="AlphaFoldDB" id="A0A4R2RZL8"/>
<name>A0A4R2RZL8_9FIRM</name>
<gene>
    <name evidence="2" type="ORF">EDD73_10986</name>
</gene>
<protein>
    <submittedName>
        <fullName evidence="2">YlmC/YmxH family sporulation protein</fullName>
    </submittedName>
</protein>
<reference evidence="2 3" key="1">
    <citation type="submission" date="2019-03" db="EMBL/GenBank/DDBJ databases">
        <title>Genomic Encyclopedia of Type Strains, Phase IV (KMG-IV): sequencing the most valuable type-strain genomes for metagenomic binning, comparative biology and taxonomic classification.</title>
        <authorList>
            <person name="Goeker M."/>
        </authorList>
    </citation>
    <scope>NUCLEOTIDE SEQUENCE [LARGE SCALE GENOMIC DNA]</scope>
    <source>
        <strain evidence="2 3">DSM 11170</strain>
    </source>
</reference>
<comment type="caution">
    <text evidence="2">The sequence shown here is derived from an EMBL/GenBank/DDBJ whole genome shotgun (WGS) entry which is preliminary data.</text>
</comment>